<evidence type="ECO:0000313" key="2">
    <source>
        <dbReference type="Proteomes" id="UP000480178"/>
    </source>
</evidence>
<dbReference type="RefSeq" id="WP_162443587.1">
    <property type="nucleotide sequence ID" value="NZ_CP048222.1"/>
</dbReference>
<organism evidence="1 2">
    <name type="scientific">Rhodocytophaga rosea</name>
    <dbReference type="NCBI Taxonomy" id="2704465"/>
    <lineage>
        <taxon>Bacteria</taxon>
        <taxon>Pseudomonadati</taxon>
        <taxon>Bacteroidota</taxon>
        <taxon>Cytophagia</taxon>
        <taxon>Cytophagales</taxon>
        <taxon>Rhodocytophagaceae</taxon>
        <taxon>Rhodocytophaga</taxon>
    </lineage>
</organism>
<protein>
    <submittedName>
        <fullName evidence="1">Uncharacterized protein</fullName>
    </submittedName>
</protein>
<name>A0A6C0GHT0_9BACT</name>
<keyword evidence="2" id="KW-1185">Reference proteome</keyword>
<sequence length="52" mass="5713">MEDAIIAVFISLIVNGINAIFLHHPDEQDGAVGDSERTYQPDSYFCTTGQNV</sequence>
<reference evidence="1 2" key="1">
    <citation type="submission" date="2020-01" db="EMBL/GenBank/DDBJ databases">
        <authorList>
            <person name="Kim M.K."/>
        </authorList>
    </citation>
    <scope>NUCLEOTIDE SEQUENCE [LARGE SCALE GENOMIC DNA]</scope>
    <source>
        <strain evidence="1 2">172606-1</strain>
    </source>
</reference>
<accession>A0A6C0GHT0</accession>
<proteinExistence type="predicted"/>
<dbReference type="KEGG" id="rhoz:GXP67_13435"/>
<evidence type="ECO:0000313" key="1">
    <source>
        <dbReference type="EMBL" id="QHT67558.1"/>
    </source>
</evidence>
<dbReference type="AlphaFoldDB" id="A0A6C0GHT0"/>
<dbReference type="Proteomes" id="UP000480178">
    <property type="component" value="Chromosome"/>
</dbReference>
<gene>
    <name evidence="1" type="ORF">GXP67_13435</name>
</gene>
<dbReference type="EMBL" id="CP048222">
    <property type="protein sequence ID" value="QHT67558.1"/>
    <property type="molecule type" value="Genomic_DNA"/>
</dbReference>